<keyword evidence="1" id="KW-0813">Transport</keyword>
<comment type="caution">
    <text evidence="4">The sequence shown here is derived from an EMBL/GenBank/DDBJ whole genome shotgun (WGS) entry which is preliminary data.</text>
</comment>
<accession>A0ABU3GYI8</accession>
<keyword evidence="1" id="KW-1134">Transmembrane beta strand</keyword>
<dbReference type="InterPro" id="IPR037066">
    <property type="entry name" value="Plug_dom_sf"/>
</dbReference>
<gene>
    <name evidence="4" type="ORF">QE417_003907</name>
</gene>
<dbReference type="Pfam" id="PF07715">
    <property type="entry name" value="Plug"/>
    <property type="match status" value="1"/>
</dbReference>
<evidence type="ECO:0000256" key="2">
    <source>
        <dbReference type="SAM" id="SignalP"/>
    </source>
</evidence>
<dbReference type="Gene3D" id="2.170.130.10">
    <property type="entry name" value="TonB-dependent receptor, plug domain"/>
    <property type="match status" value="1"/>
</dbReference>
<keyword evidence="2" id="KW-0732">Signal</keyword>
<evidence type="ECO:0000256" key="1">
    <source>
        <dbReference type="PROSITE-ProRule" id="PRU01360"/>
    </source>
</evidence>
<keyword evidence="5" id="KW-1185">Reference proteome</keyword>
<dbReference type="SUPFAM" id="SSF56935">
    <property type="entry name" value="Porins"/>
    <property type="match status" value="1"/>
</dbReference>
<feature type="chain" id="PRO_5046039771" evidence="2">
    <location>
        <begin position="21"/>
        <end position="164"/>
    </location>
</feature>
<keyword evidence="1" id="KW-0472">Membrane</keyword>
<dbReference type="NCBIfam" id="TIGR04057">
    <property type="entry name" value="SusC_RagA_signa"/>
    <property type="match status" value="1"/>
</dbReference>
<dbReference type="InterPro" id="IPR039426">
    <property type="entry name" value="TonB-dep_rcpt-like"/>
</dbReference>
<keyword evidence="4" id="KW-0675">Receptor</keyword>
<organism evidence="4 5">
    <name type="scientific">Mucilaginibacter terrae</name>
    <dbReference type="NCBI Taxonomy" id="1955052"/>
    <lineage>
        <taxon>Bacteria</taxon>
        <taxon>Pseudomonadati</taxon>
        <taxon>Bacteroidota</taxon>
        <taxon>Sphingobacteriia</taxon>
        <taxon>Sphingobacteriales</taxon>
        <taxon>Sphingobacteriaceae</taxon>
        <taxon>Mucilaginibacter</taxon>
    </lineage>
</organism>
<dbReference type="PROSITE" id="PS52016">
    <property type="entry name" value="TONB_DEPENDENT_REC_3"/>
    <property type="match status" value="1"/>
</dbReference>
<name>A0ABU3GYI8_9SPHI</name>
<dbReference type="EMBL" id="JAVLVU010000001">
    <property type="protein sequence ID" value="MDT3404835.1"/>
    <property type="molecule type" value="Genomic_DNA"/>
</dbReference>
<reference evidence="5" key="1">
    <citation type="submission" date="2023-07" db="EMBL/GenBank/DDBJ databases">
        <title>Functional and genomic diversity of the sorghum phyllosphere microbiome.</title>
        <authorList>
            <person name="Shade A."/>
        </authorList>
    </citation>
    <scope>NUCLEOTIDE SEQUENCE [LARGE SCALE GENOMIC DNA]</scope>
    <source>
        <strain evidence="5">SORGH_AS_0422</strain>
    </source>
</reference>
<feature type="signal peptide" evidence="2">
    <location>
        <begin position="1"/>
        <end position="20"/>
    </location>
</feature>
<feature type="domain" description="TonB-dependent receptor plug" evidence="3">
    <location>
        <begin position="25"/>
        <end position="75"/>
    </location>
</feature>
<keyword evidence="1" id="KW-0812">Transmembrane</keyword>
<evidence type="ECO:0000259" key="3">
    <source>
        <dbReference type="Pfam" id="PF07715"/>
    </source>
</evidence>
<dbReference type="Proteomes" id="UP001258315">
    <property type="component" value="Unassembled WGS sequence"/>
</dbReference>
<dbReference type="InterPro" id="IPR012910">
    <property type="entry name" value="Plug_dom"/>
</dbReference>
<dbReference type="RefSeq" id="WP_311952594.1">
    <property type="nucleotide sequence ID" value="NZ_JAVLVU010000001.1"/>
</dbReference>
<evidence type="ECO:0000313" key="5">
    <source>
        <dbReference type="Proteomes" id="UP001258315"/>
    </source>
</evidence>
<sequence>MKKALLLFLLFSCFVVLVKAQVNTGNQPLVVVDGVAMDVQSDILAKINPNDIESIEVLKDASATAIYGSRGANGVILINTKTVVIKNTQRKLSTFSKKYSRYLKSNTNVSNITYAINGSVLVDTTMSIPREVIKLPEKSIQKVEFSKPNKDQKGALLITTAPQN</sequence>
<comment type="subcellular location">
    <subcellularLocation>
        <location evidence="1">Cell outer membrane</location>
        <topology evidence="1">Multi-pass membrane protein</topology>
    </subcellularLocation>
</comment>
<keyword evidence="1" id="KW-0998">Cell outer membrane</keyword>
<dbReference type="InterPro" id="IPR023997">
    <property type="entry name" value="TonB-dep_OMP_SusC/RagA_CS"/>
</dbReference>
<proteinExistence type="inferred from homology"/>
<comment type="similarity">
    <text evidence="1">Belongs to the TonB-dependent receptor family.</text>
</comment>
<evidence type="ECO:0000313" key="4">
    <source>
        <dbReference type="EMBL" id="MDT3404835.1"/>
    </source>
</evidence>
<protein>
    <submittedName>
        <fullName evidence="4">TonB-dependent SusC/RagA subfamily outer membrane receptor</fullName>
    </submittedName>
</protein>